<proteinExistence type="predicted"/>
<accession>L0AZJ5</accession>
<dbReference type="KEGG" id="beq:BEWA_031720"/>
<dbReference type="AlphaFoldDB" id="L0AZJ5"/>
<evidence type="ECO:0000313" key="2">
    <source>
        <dbReference type="EMBL" id="AFZ80319.1"/>
    </source>
</evidence>
<dbReference type="GeneID" id="15806985"/>
<dbReference type="VEuPathDB" id="PiroplasmaDB:BEWA_031720"/>
<reference evidence="2 3" key="1">
    <citation type="journal article" date="2012" name="BMC Genomics">
        <title>Comparative genomic analysis and phylogenetic position of Theileria equi.</title>
        <authorList>
            <person name="Kappmeyer L.S."/>
            <person name="Thiagarajan M."/>
            <person name="Herndon D.R."/>
            <person name="Ramsay J.D."/>
            <person name="Caler E."/>
            <person name="Djikeng A."/>
            <person name="Gillespie J.J."/>
            <person name="Lau A.O."/>
            <person name="Roalson E.H."/>
            <person name="Silva J.C."/>
            <person name="Silva M.G."/>
            <person name="Suarez C.E."/>
            <person name="Ueti M.W."/>
            <person name="Nene V.M."/>
            <person name="Mealey R.H."/>
            <person name="Knowles D.P."/>
            <person name="Brayton K.A."/>
        </authorList>
    </citation>
    <scope>NUCLEOTIDE SEQUENCE [LARGE SCALE GENOMIC DNA]</scope>
    <source>
        <strain evidence="2 3">WA</strain>
    </source>
</reference>
<dbReference type="RefSeq" id="XP_004829985.1">
    <property type="nucleotide sequence ID" value="XM_004829928.1"/>
</dbReference>
<protein>
    <submittedName>
        <fullName evidence="2">Uncharacterized protein</fullName>
    </submittedName>
</protein>
<keyword evidence="3" id="KW-1185">Reference proteome</keyword>
<dbReference type="Proteomes" id="UP000031512">
    <property type="component" value="Chromosome 1"/>
</dbReference>
<dbReference type="EMBL" id="CP001669">
    <property type="protein sequence ID" value="AFZ80319.1"/>
    <property type="molecule type" value="Genomic_DNA"/>
</dbReference>
<gene>
    <name evidence="2" type="ORF">BEWA_031720</name>
</gene>
<evidence type="ECO:0000256" key="1">
    <source>
        <dbReference type="SAM" id="MobiDB-lite"/>
    </source>
</evidence>
<feature type="region of interest" description="Disordered" evidence="1">
    <location>
        <begin position="581"/>
        <end position="605"/>
    </location>
</feature>
<sequence length="657" mass="73177">MGAEKTCTDSEKRYVDINIGKVQDHGSYQDKYRNNINIHKDDNKPNSGYKRYTHSFSNGYSIKNINHHGEKQVDIPDPGGGEYKKRVTVYYLKYDESNLVPLIVGLEWTYSDKYDYSRRTDPLVATSKWKGEGVDVSQEGQLAPKLIEISAKLSDLVVLRLNAAGGIYYANGENNAPPTNQNTQIKVTGPSPIHKIYEKYTHTPGGGINSLRVLSTKGTNNKKMPFDPPVYEKKYSEVCVYYWTLDKTFNNPLLVKLGNEDNYYKYAGSGNNWSKLDNITNDNLKQNLDRQNCSRNRAHQIDISKNTRGSYTCPGCTSKHIGVSTHGRDYSYYFHNISGGGSICGFKDKDKDQIGITFTSIISNVYVYWYPQTSEGIPLLIYLPLSSSSWYQREYIDSDTWKPVIDGKPTSPFSGGTAAILNLLEAKLPIVTINVGQTNVNNGGNTNTFTYKDTSGWSTETIQVTKQEINSEYTSFSQCVLNKKYFAVKNIKYNTTFLQGIPQNLVVKSVTAYCHGEGDFTLDDLLLVSLEKRGTDQKRYAYYSRGSGGSTWTIVYENTELKDIELTNKLKELKKKLEDKAKQTTEVEGASGKNGERGGDGVTDPNSPSFVQQILDFITSNADKIGGGVSGVLGGSAITGLAVWKGPALLARLIARL</sequence>
<dbReference type="eggNOG" id="ENOG502QWUR">
    <property type="taxonomic scope" value="Eukaryota"/>
</dbReference>
<evidence type="ECO:0000313" key="3">
    <source>
        <dbReference type="Proteomes" id="UP000031512"/>
    </source>
</evidence>
<organism evidence="2 3">
    <name type="scientific">Theileria equi strain WA</name>
    <dbReference type="NCBI Taxonomy" id="1537102"/>
    <lineage>
        <taxon>Eukaryota</taxon>
        <taxon>Sar</taxon>
        <taxon>Alveolata</taxon>
        <taxon>Apicomplexa</taxon>
        <taxon>Aconoidasida</taxon>
        <taxon>Piroplasmida</taxon>
        <taxon>Theileriidae</taxon>
        <taxon>Theileria</taxon>
    </lineage>
</organism>
<name>L0AZJ5_THEEQ</name>